<comment type="caution">
    <text evidence="1">The sequence shown here is derived from an EMBL/GenBank/DDBJ whole genome shotgun (WGS) entry which is preliminary data.</text>
</comment>
<keyword evidence="2" id="KW-1185">Reference proteome</keyword>
<dbReference type="Proteomes" id="UP000239772">
    <property type="component" value="Unassembled WGS sequence"/>
</dbReference>
<proteinExistence type="predicted"/>
<dbReference type="EMBL" id="PVZS01000016">
    <property type="protein sequence ID" value="PSC04115.1"/>
    <property type="molecule type" value="Genomic_DNA"/>
</dbReference>
<gene>
    <name evidence="1" type="ORF">SLNSH_15045</name>
</gene>
<sequence>MCLLNHDLALAEAHARVVLDVLRDALAQNWGVAVAQDLWATMSVSQRLQWAREALPELDAEDDGVHLA</sequence>
<evidence type="ECO:0000313" key="1">
    <source>
        <dbReference type="EMBL" id="PSC04115.1"/>
    </source>
</evidence>
<dbReference type="RefSeq" id="WP_106337832.1">
    <property type="nucleotide sequence ID" value="NZ_PVZS01000016.1"/>
</dbReference>
<reference evidence="2" key="1">
    <citation type="submission" date="2018-03" db="EMBL/GenBank/DDBJ databases">
        <authorList>
            <person name="Sun L."/>
            <person name="Liu H."/>
            <person name="Chen W."/>
            <person name="Huang K."/>
            <person name="Liu W."/>
            <person name="Gao X."/>
        </authorList>
    </citation>
    <scope>NUCLEOTIDE SEQUENCE [LARGE SCALE GENOMIC DNA]</scope>
    <source>
        <strain evidence="2">SH9</strain>
    </source>
</reference>
<name>A0A2T1HR40_9HYPH</name>
<evidence type="ECO:0000313" key="2">
    <source>
        <dbReference type="Proteomes" id="UP000239772"/>
    </source>
</evidence>
<organism evidence="1 2">
    <name type="scientific">Alsobacter soli</name>
    <dbReference type="NCBI Taxonomy" id="2109933"/>
    <lineage>
        <taxon>Bacteria</taxon>
        <taxon>Pseudomonadati</taxon>
        <taxon>Pseudomonadota</taxon>
        <taxon>Alphaproteobacteria</taxon>
        <taxon>Hyphomicrobiales</taxon>
        <taxon>Alsobacteraceae</taxon>
        <taxon>Alsobacter</taxon>
    </lineage>
</organism>
<protein>
    <submittedName>
        <fullName evidence="1">Uncharacterized protein</fullName>
    </submittedName>
</protein>
<dbReference type="AlphaFoldDB" id="A0A2T1HR40"/>
<accession>A0A2T1HR40</accession>